<proteinExistence type="predicted"/>
<evidence type="ECO:0000313" key="1">
    <source>
        <dbReference type="EMBL" id="CAJ1931087.1"/>
    </source>
</evidence>
<evidence type="ECO:0000313" key="2">
    <source>
        <dbReference type="Proteomes" id="UP001295423"/>
    </source>
</evidence>
<reference evidence="1" key="1">
    <citation type="submission" date="2023-08" db="EMBL/GenBank/DDBJ databases">
        <authorList>
            <person name="Audoor S."/>
            <person name="Bilcke G."/>
        </authorList>
    </citation>
    <scope>NUCLEOTIDE SEQUENCE</scope>
</reference>
<dbReference type="EMBL" id="CAKOGP040000125">
    <property type="protein sequence ID" value="CAJ1931087.1"/>
    <property type="molecule type" value="Genomic_DNA"/>
</dbReference>
<comment type="caution">
    <text evidence="1">The sequence shown here is derived from an EMBL/GenBank/DDBJ whole genome shotgun (WGS) entry which is preliminary data.</text>
</comment>
<dbReference type="Pfam" id="PF10294">
    <property type="entry name" value="Methyltransf_16"/>
    <property type="match status" value="1"/>
</dbReference>
<dbReference type="SUPFAM" id="SSF53335">
    <property type="entry name" value="S-adenosyl-L-methionine-dependent methyltransferases"/>
    <property type="match status" value="1"/>
</dbReference>
<evidence type="ECO:0008006" key="3">
    <source>
        <dbReference type="Google" id="ProtNLM"/>
    </source>
</evidence>
<dbReference type="Proteomes" id="UP001295423">
    <property type="component" value="Unassembled WGS sequence"/>
</dbReference>
<keyword evidence="2" id="KW-1185">Reference proteome</keyword>
<dbReference type="Gene3D" id="3.40.50.150">
    <property type="entry name" value="Vaccinia Virus protein VP39"/>
    <property type="match status" value="1"/>
</dbReference>
<organism evidence="1 2">
    <name type="scientific">Cylindrotheca closterium</name>
    <dbReference type="NCBI Taxonomy" id="2856"/>
    <lineage>
        <taxon>Eukaryota</taxon>
        <taxon>Sar</taxon>
        <taxon>Stramenopiles</taxon>
        <taxon>Ochrophyta</taxon>
        <taxon>Bacillariophyta</taxon>
        <taxon>Bacillariophyceae</taxon>
        <taxon>Bacillariophycidae</taxon>
        <taxon>Bacillariales</taxon>
        <taxon>Bacillariaceae</taxon>
        <taxon>Cylindrotheca</taxon>
    </lineage>
</organism>
<dbReference type="InterPro" id="IPR029063">
    <property type="entry name" value="SAM-dependent_MTases_sf"/>
</dbReference>
<dbReference type="InterPro" id="IPR019410">
    <property type="entry name" value="Methyltransf_16"/>
</dbReference>
<gene>
    <name evidence="1" type="ORF">CYCCA115_LOCUS2230</name>
</gene>
<protein>
    <recommendedName>
        <fullName evidence="3">Calmodulin-lysine N-methyltransferase</fullName>
    </recommendedName>
</protein>
<accession>A0AAD2FDV4</accession>
<name>A0AAD2FDV4_9STRA</name>
<sequence>MTEGEASSSEPILIINDRPIHLVEGWEHGIGGGLWTTGLAIATYLGTPHGMEQLSTKRRVLELGSGNGFLGVCLLVANPDLEQVVITDTKEHLPLIEKTLQRNGIESATRTTIDNNSKDDASKLSSSSSKVLVKEYLWGPTTAETSPAIKDNSFDLIIGSDLAYRNELHDPLIASILAASNADTVTLLGVTMRDTRPIFFQKLIAAGLKYERLADHLLENLYRGKRFGVYVICRDDESSQ</sequence>
<dbReference type="AlphaFoldDB" id="A0AAD2FDV4"/>
<dbReference type="PANTHER" id="PTHR14614">
    <property type="entry name" value="HEPATOCELLULAR CARCINOMA-ASSOCIATED ANTIGEN"/>
    <property type="match status" value="1"/>
</dbReference>